<name>A0ABX3MGA3_9XANT</name>
<keyword evidence="4 6" id="KW-0472">Membrane</keyword>
<gene>
    <name evidence="7" type="ORF">Xcaj_20665</name>
</gene>
<feature type="compositionally biased region" description="Low complexity" evidence="5">
    <location>
        <begin position="344"/>
        <end position="358"/>
    </location>
</feature>
<feature type="compositionally biased region" description="Polar residues" evidence="5">
    <location>
        <begin position="317"/>
        <end position="333"/>
    </location>
</feature>
<evidence type="ECO:0000256" key="3">
    <source>
        <dbReference type="ARBA" id="ARBA00022989"/>
    </source>
</evidence>
<evidence type="ECO:0000256" key="5">
    <source>
        <dbReference type="SAM" id="MobiDB-lite"/>
    </source>
</evidence>
<dbReference type="Pfam" id="PF04610">
    <property type="entry name" value="TrbL"/>
    <property type="match status" value="1"/>
</dbReference>
<feature type="transmembrane region" description="Helical" evidence="6">
    <location>
        <begin position="259"/>
        <end position="280"/>
    </location>
</feature>
<feature type="transmembrane region" description="Helical" evidence="6">
    <location>
        <begin position="68"/>
        <end position="88"/>
    </location>
</feature>
<evidence type="ECO:0000256" key="2">
    <source>
        <dbReference type="ARBA" id="ARBA00022692"/>
    </source>
</evidence>
<protein>
    <recommendedName>
        <fullName evidence="9">VirB6 protein</fullName>
    </recommendedName>
</protein>
<evidence type="ECO:0000313" key="7">
    <source>
        <dbReference type="EMBL" id="OOX21921.1"/>
    </source>
</evidence>
<proteinExistence type="predicted"/>
<comment type="caution">
    <text evidence="7">The sequence shown here is derived from an EMBL/GenBank/DDBJ whole genome shotgun (WGS) entry which is preliminary data.</text>
</comment>
<keyword evidence="3 6" id="KW-1133">Transmembrane helix</keyword>
<sequence length="358" mass="38122">MDFLSSLGNYAFFSLINDFLRDEIDIFQWTLLQRTSALIGVVSLTVLTLWIIFQGYRIVTGQSREAAMGLVVTALRASLIIALATSMAEGSSKLYWTLTEGVSQSITQVVTGDSKSPYDAIDKNLGLMQIAMMSIDQIQTAGNQQRDDEKTRARWFTGVGMAGPGVVGGSLLLLNKIGMALFVGFGPLFIMCLLFQATKSLFSKWLLYGLGMVFSLSVLSFTVSLATKVVGAVALAFLVKYAMPGSSGEGISSMALQQGGLGLVMTTLIVTAPPMAAAFFQGTLGQFTAYSALGQLDRANQEPGAGRPYQPAEPQRENSQVNDRVQHTAQVNTRAGGELNAPVANAGSRGAANNNQGS</sequence>
<evidence type="ECO:0000256" key="1">
    <source>
        <dbReference type="ARBA" id="ARBA00004141"/>
    </source>
</evidence>
<comment type="subcellular location">
    <subcellularLocation>
        <location evidence="1">Membrane</location>
        <topology evidence="1">Multi-pass membrane protein</topology>
    </subcellularLocation>
</comment>
<feature type="transmembrane region" description="Helical" evidence="6">
    <location>
        <begin position="37"/>
        <end position="56"/>
    </location>
</feature>
<accession>A0ABX3MGA3</accession>
<dbReference type="RefSeq" id="WP_078560435.1">
    <property type="nucleotide sequence ID" value="NZ_LOKQ01000021.1"/>
</dbReference>
<feature type="region of interest" description="Disordered" evidence="5">
    <location>
        <begin position="300"/>
        <end position="358"/>
    </location>
</feature>
<evidence type="ECO:0000256" key="6">
    <source>
        <dbReference type="SAM" id="Phobius"/>
    </source>
</evidence>
<dbReference type="Proteomes" id="UP000191089">
    <property type="component" value="Unassembled WGS sequence"/>
</dbReference>
<evidence type="ECO:0000256" key="4">
    <source>
        <dbReference type="ARBA" id="ARBA00023136"/>
    </source>
</evidence>
<dbReference type="InterPro" id="IPR007688">
    <property type="entry name" value="Conjugal_tfr_TrbL/VirB6"/>
</dbReference>
<evidence type="ECO:0000313" key="8">
    <source>
        <dbReference type="Proteomes" id="UP000191089"/>
    </source>
</evidence>
<keyword evidence="8" id="KW-1185">Reference proteome</keyword>
<keyword evidence="2 6" id="KW-0812">Transmembrane</keyword>
<dbReference type="EMBL" id="LOKQ01000021">
    <property type="protein sequence ID" value="OOX21921.1"/>
    <property type="molecule type" value="Genomic_DNA"/>
</dbReference>
<feature type="transmembrane region" description="Helical" evidence="6">
    <location>
        <begin position="207"/>
        <end position="239"/>
    </location>
</feature>
<evidence type="ECO:0008006" key="9">
    <source>
        <dbReference type="Google" id="ProtNLM"/>
    </source>
</evidence>
<feature type="transmembrane region" description="Helical" evidence="6">
    <location>
        <begin position="177"/>
        <end position="195"/>
    </location>
</feature>
<organism evidence="7 8">
    <name type="scientific">Xanthomonas axonopodis pv. cajani</name>
    <dbReference type="NCBI Taxonomy" id="487827"/>
    <lineage>
        <taxon>Bacteria</taxon>
        <taxon>Pseudomonadati</taxon>
        <taxon>Pseudomonadota</taxon>
        <taxon>Gammaproteobacteria</taxon>
        <taxon>Lysobacterales</taxon>
        <taxon>Lysobacteraceae</taxon>
        <taxon>Xanthomonas</taxon>
    </lineage>
</organism>
<reference evidence="7 8" key="1">
    <citation type="submission" date="2015-12" db="EMBL/GenBank/DDBJ databases">
        <authorList>
            <person name="Bansal K."/>
            <person name="Midha S."/>
            <person name="Patil P.B."/>
        </authorList>
    </citation>
    <scope>NUCLEOTIDE SEQUENCE [LARGE SCALE GENOMIC DNA]</scope>
    <source>
        <strain evidence="7 8">LMG558</strain>
    </source>
</reference>